<organism evidence="1 2">
    <name type="scientific">Arachis hypogaea</name>
    <name type="common">Peanut</name>
    <dbReference type="NCBI Taxonomy" id="3818"/>
    <lineage>
        <taxon>Eukaryota</taxon>
        <taxon>Viridiplantae</taxon>
        <taxon>Streptophyta</taxon>
        <taxon>Embryophyta</taxon>
        <taxon>Tracheophyta</taxon>
        <taxon>Spermatophyta</taxon>
        <taxon>Magnoliopsida</taxon>
        <taxon>eudicotyledons</taxon>
        <taxon>Gunneridae</taxon>
        <taxon>Pentapetalae</taxon>
        <taxon>rosids</taxon>
        <taxon>fabids</taxon>
        <taxon>Fabales</taxon>
        <taxon>Fabaceae</taxon>
        <taxon>Papilionoideae</taxon>
        <taxon>50 kb inversion clade</taxon>
        <taxon>dalbergioids sensu lato</taxon>
        <taxon>Dalbergieae</taxon>
        <taxon>Pterocarpus clade</taxon>
        <taxon>Arachis</taxon>
    </lineage>
</organism>
<proteinExistence type="predicted"/>
<gene>
    <name evidence="1" type="ORF">Ahy_A09g045339</name>
</gene>
<name>A0A445BM49_ARAHY</name>
<comment type="caution">
    <text evidence="1">The sequence shown here is derived from an EMBL/GenBank/DDBJ whole genome shotgun (WGS) entry which is preliminary data.</text>
</comment>
<sequence length="76" mass="9248">MYGRGCDWLIRASLIRKKCCWEIHRYNGRHTCTIGTIHKIIPRYSRTVEEYNINYKRLEERAEAYAKWYDALGLRH</sequence>
<accession>A0A445BM49</accession>
<reference evidence="1 2" key="1">
    <citation type="submission" date="2019-01" db="EMBL/GenBank/DDBJ databases">
        <title>Sequencing of cultivated peanut Arachis hypogaea provides insights into genome evolution and oil improvement.</title>
        <authorList>
            <person name="Chen X."/>
        </authorList>
    </citation>
    <scope>NUCLEOTIDE SEQUENCE [LARGE SCALE GENOMIC DNA]</scope>
    <source>
        <strain evidence="2">cv. Fuhuasheng</strain>
        <tissue evidence="1">Leaves</tissue>
    </source>
</reference>
<dbReference type="AlphaFoldDB" id="A0A445BM49"/>
<protein>
    <submittedName>
        <fullName evidence="1">Uncharacterized protein</fullName>
    </submittedName>
</protein>
<evidence type="ECO:0000313" key="2">
    <source>
        <dbReference type="Proteomes" id="UP000289738"/>
    </source>
</evidence>
<dbReference type="Proteomes" id="UP000289738">
    <property type="component" value="Chromosome A09"/>
</dbReference>
<keyword evidence="2" id="KW-1185">Reference proteome</keyword>
<dbReference type="EMBL" id="SDMP01000009">
    <property type="protein sequence ID" value="RYR39750.1"/>
    <property type="molecule type" value="Genomic_DNA"/>
</dbReference>
<evidence type="ECO:0000313" key="1">
    <source>
        <dbReference type="EMBL" id="RYR39750.1"/>
    </source>
</evidence>